<name>A0A915JUE9_ROMCU</name>
<organism evidence="2 3">
    <name type="scientific">Romanomermis culicivorax</name>
    <name type="common">Nematode worm</name>
    <dbReference type="NCBI Taxonomy" id="13658"/>
    <lineage>
        <taxon>Eukaryota</taxon>
        <taxon>Metazoa</taxon>
        <taxon>Ecdysozoa</taxon>
        <taxon>Nematoda</taxon>
        <taxon>Enoplea</taxon>
        <taxon>Dorylaimia</taxon>
        <taxon>Mermithida</taxon>
        <taxon>Mermithoidea</taxon>
        <taxon>Mermithidae</taxon>
        <taxon>Romanomermis</taxon>
    </lineage>
</organism>
<reference evidence="3" key="1">
    <citation type="submission" date="2022-11" db="UniProtKB">
        <authorList>
            <consortium name="WormBaseParasite"/>
        </authorList>
    </citation>
    <scope>IDENTIFICATION</scope>
</reference>
<feature type="compositionally biased region" description="Basic and acidic residues" evidence="1">
    <location>
        <begin position="34"/>
        <end position="48"/>
    </location>
</feature>
<feature type="region of interest" description="Disordered" evidence="1">
    <location>
        <begin position="1"/>
        <end position="83"/>
    </location>
</feature>
<feature type="compositionally biased region" description="Basic and acidic residues" evidence="1">
    <location>
        <begin position="55"/>
        <end position="72"/>
    </location>
</feature>
<dbReference type="WBParaSite" id="nRc.2.0.1.t29985-RA">
    <property type="protein sequence ID" value="nRc.2.0.1.t29985-RA"/>
    <property type="gene ID" value="nRc.2.0.1.g29985"/>
</dbReference>
<dbReference type="AlphaFoldDB" id="A0A915JUE9"/>
<proteinExistence type="predicted"/>
<feature type="compositionally biased region" description="Polar residues" evidence="1">
    <location>
        <begin position="147"/>
        <end position="159"/>
    </location>
</feature>
<feature type="region of interest" description="Disordered" evidence="1">
    <location>
        <begin position="124"/>
        <end position="159"/>
    </location>
</feature>
<sequence length="159" mass="18497">MRSQHVTHSDTSKTAAPTTQPPPAHQTDSNPSPHESHSRDDRHRRETHQGQTTSRDSRQQERRDDAPQHHTQSEQTRQVHMTGFYEDAYRRGFCRSPTKLMDYISPLHRDAEIQRCLEALKNPPKDVFKAPLPPPPPMDNTTAPRIENNNRQSRTTWRH</sequence>
<accession>A0A915JUE9</accession>
<dbReference type="Proteomes" id="UP000887565">
    <property type="component" value="Unplaced"/>
</dbReference>
<evidence type="ECO:0000256" key="1">
    <source>
        <dbReference type="SAM" id="MobiDB-lite"/>
    </source>
</evidence>
<keyword evidence="2" id="KW-1185">Reference proteome</keyword>
<evidence type="ECO:0000313" key="3">
    <source>
        <dbReference type="WBParaSite" id="nRc.2.0.1.t29985-RA"/>
    </source>
</evidence>
<protein>
    <submittedName>
        <fullName evidence="3">Uncharacterized protein</fullName>
    </submittedName>
</protein>
<evidence type="ECO:0000313" key="2">
    <source>
        <dbReference type="Proteomes" id="UP000887565"/>
    </source>
</evidence>